<organism evidence="1 2">
    <name type="scientific">Hungatella hathewayi</name>
    <dbReference type="NCBI Taxonomy" id="154046"/>
    <lineage>
        <taxon>Bacteria</taxon>
        <taxon>Bacillati</taxon>
        <taxon>Bacillota</taxon>
        <taxon>Clostridia</taxon>
        <taxon>Lachnospirales</taxon>
        <taxon>Lachnospiraceae</taxon>
        <taxon>Hungatella</taxon>
    </lineage>
</organism>
<accession>A0A3E3DB64</accession>
<comment type="caution">
    <text evidence="1">The sequence shown here is derived from an EMBL/GenBank/DDBJ whole genome shotgun (WGS) entry which is preliminary data.</text>
</comment>
<gene>
    <name evidence="1" type="ORF">DWX31_32325</name>
</gene>
<proteinExistence type="predicted"/>
<sequence>MSFVLNNQGVEQLSLFDSFNILTEREKKFLSQSWARYFAEHIFPNIDEKPYVVLYRGKDSRPNTPVNIQIGGLLIKELANRAKHQRECSAKEFKQQSCYRNGVRNYPLHSAPEV</sequence>
<reference evidence="1 2" key="1">
    <citation type="submission" date="2018-08" db="EMBL/GenBank/DDBJ databases">
        <title>A genome reference for cultivated species of the human gut microbiota.</title>
        <authorList>
            <person name="Zou Y."/>
            <person name="Xue W."/>
            <person name="Luo G."/>
        </authorList>
    </citation>
    <scope>NUCLEOTIDE SEQUENCE [LARGE SCALE GENOMIC DNA]</scope>
    <source>
        <strain evidence="1 2">AF19-13AC</strain>
    </source>
</reference>
<dbReference type="Proteomes" id="UP000261023">
    <property type="component" value="Unassembled WGS sequence"/>
</dbReference>
<dbReference type="RefSeq" id="WP_025530282.1">
    <property type="nucleotide sequence ID" value="NZ_CACRUH010000033.1"/>
</dbReference>
<name>A0A3E3DB64_9FIRM</name>
<dbReference type="EMBL" id="QTJW01000044">
    <property type="protein sequence ID" value="RGD66502.1"/>
    <property type="molecule type" value="Genomic_DNA"/>
</dbReference>
<dbReference type="OrthoDB" id="9789070at2"/>
<evidence type="ECO:0000313" key="1">
    <source>
        <dbReference type="EMBL" id="RGD66502.1"/>
    </source>
</evidence>
<evidence type="ECO:0000313" key="2">
    <source>
        <dbReference type="Proteomes" id="UP000261023"/>
    </source>
</evidence>
<dbReference type="AlphaFoldDB" id="A0A3E3DB64"/>
<protein>
    <submittedName>
        <fullName evidence="1">Uncharacterized protein</fullName>
    </submittedName>
</protein>